<dbReference type="PANTHER" id="PTHR10015:SF278">
    <property type="entry name" value="HEAT SHOCK FACTOR PROTEIN 5"/>
    <property type="match status" value="1"/>
</dbReference>
<dbReference type="SUPFAM" id="SSF46785">
    <property type="entry name" value="Winged helix' DNA-binding domain"/>
    <property type="match status" value="1"/>
</dbReference>
<evidence type="ECO:0000256" key="4">
    <source>
        <dbReference type="ARBA" id="ARBA00023242"/>
    </source>
</evidence>
<sequence length="175" mass="19100">MEEPQLPADINPNNFPAKLWRLVNSPRVQSICWDARGEGLIIDQPLFEREVLAAGLFKTKSFASLTRQFNLYGFRKLGETSSAAGGGSDGGGGSPGPLHRFYSPHFLRDHPDLLVRVKRLTKANKAKLAAGLEVKSRPPTASQRELGGFSLEKRRLRGDLMALSNSLKGGCREGG</sequence>
<organism evidence="7 8">
    <name type="scientific">Strix occidentalis caurina</name>
    <name type="common">northern spotted owl</name>
    <dbReference type="NCBI Taxonomy" id="311401"/>
    <lineage>
        <taxon>Eukaryota</taxon>
        <taxon>Metazoa</taxon>
        <taxon>Chordata</taxon>
        <taxon>Craniata</taxon>
        <taxon>Vertebrata</taxon>
        <taxon>Euteleostomi</taxon>
        <taxon>Archelosauria</taxon>
        <taxon>Archosauria</taxon>
        <taxon>Dinosauria</taxon>
        <taxon>Saurischia</taxon>
        <taxon>Theropoda</taxon>
        <taxon>Coelurosauria</taxon>
        <taxon>Aves</taxon>
        <taxon>Neognathae</taxon>
        <taxon>Neoaves</taxon>
        <taxon>Telluraves</taxon>
        <taxon>Strigiformes</taxon>
        <taxon>Strigidae</taxon>
        <taxon>Strix</taxon>
    </lineage>
</organism>
<comment type="similarity">
    <text evidence="2 5">Belongs to the HSF family.</text>
</comment>
<dbReference type="GO" id="GO:0003700">
    <property type="term" value="F:DNA-binding transcription factor activity"/>
    <property type="evidence" value="ECO:0007669"/>
    <property type="project" value="InterPro"/>
</dbReference>
<evidence type="ECO:0000256" key="5">
    <source>
        <dbReference type="RuleBase" id="RU004020"/>
    </source>
</evidence>
<dbReference type="InterPro" id="IPR036388">
    <property type="entry name" value="WH-like_DNA-bd_sf"/>
</dbReference>
<dbReference type="PANTHER" id="PTHR10015">
    <property type="entry name" value="HEAT SHOCK TRANSCRIPTION FACTOR"/>
    <property type="match status" value="1"/>
</dbReference>
<dbReference type="Pfam" id="PF00447">
    <property type="entry name" value="HSF_DNA-bind"/>
    <property type="match status" value="1"/>
</dbReference>
<proteinExistence type="inferred from homology"/>
<keyword evidence="8" id="KW-1185">Reference proteome</keyword>
<evidence type="ECO:0000256" key="2">
    <source>
        <dbReference type="ARBA" id="ARBA00006403"/>
    </source>
</evidence>
<evidence type="ECO:0000256" key="1">
    <source>
        <dbReference type="ARBA" id="ARBA00004123"/>
    </source>
</evidence>
<reference evidence="7" key="2">
    <citation type="submission" date="2025-09" db="UniProtKB">
        <authorList>
            <consortium name="Ensembl"/>
        </authorList>
    </citation>
    <scope>IDENTIFICATION</scope>
</reference>
<dbReference type="InterPro" id="IPR000232">
    <property type="entry name" value="HSF_DNA-bd"/>
</dbReference>
<dbReference type="Proteomes" id="UP000694551">
    <property type="component" value="Unplaced"/>
</dbReference>
<dbReference type="AlphaFoldDB" id="A0A8D0KX93"/>
<dbReference type="InterPro" id="IPR036390">
    <property type="entry name" value="WH_DNA-bd_sf"/>
</dbReference>
<protein>
    <recommendedName>
        <fullName evidence="6">HSF-type DNA-binding domain-containing protein</fullName>
    </recommendedName>
</protein>
<dbReference type="Ensembl" id="ENSSOCT00000016887.1">
    <property type="protein sequence ID" value="ENSSOCP00000016465.1"/>
    <property type="gene ID" value="ENSSOCG00000012398.1"/>
</dbReference>
<keyword evidence="3" id="KW-0238">DNA-binding</keyword>
<evidence type="ECO:0000259" key="6">
    <source>
        <dbReference type="SMART" id="SM00415"/>
    </source>
</evidence>
<evidence type="ECO:0000256" key="3">
    <source>
        <dbReference type="ARBA" id="ARBA00023125"/>
    </source>
</evidence>
<evidence type="ECO:0000313" key="8">
    <source>
        <dbReference type="Proteomes" id="UP000694551"/>
    </source>
</evidence>
<dbReference type="SMART" id="SM00415">
    <property type="entry name" value="HSF"/>
    <property type="match status" value="1"/>
</dbReference>
<reference evidence="7" key="1">
    <citation type="submission" date="2025-08" db="UniProtKB">
        <authorList>
            <consortium name="Ensembl"/>
        </authorList>
    </citation>
    <scope>IDENTIFICATION</scope>
</reference>
<accession>A0A8D0KX93</accession>
<dbReference type="GO" id="GO:0043565">
    <property type="term" value="F:sequence-specific DNA binding"/>
    <property type="evidence" value="ECO:0007669"/>
    <property type="project" value="InterPro"/>
</dbReference>
<comment type="subcellular location">
    <subcellularLocation>
        <location evidence="1">Nucleus</location>
    </subcellularLocation>
</comment>
<keyword evidence="4" id="KW-0539">Nucleus</keyword>
<evidence type="ECO:0000313" key="7">
    <source>
        <dbReference type="Ensembl" id="ENSSOCP00000016465.1"/>
    </source>
</evidence>
<dbReference type="Gene3D" id="1.10.10.10">
    <property type="entry name" value="Winged helix-like DNA-binding domain superfamily/Winged helix DNA-binding domain"/>
    <property type="match status" value="1"/>
</dbReference>
<feature type="domain" description="HSF-type DNA-binding" evidence="6">
    <location>
        <begin position="11"/>
        <end position="120"/>
    </location>
</feature>
<dbReference type="GO" id="GO:0005634">
    <property type="term" value="C:nucleus"/>
    <property type="evidence" value="ECO:0007669"/>
    <property type="project" value="UniProtKB-SubCell"/>
</dbReference>
<name>A0A8D0KX93_STROC</name>